<sequence>MQPQPCFSPTDEAGRELARHGSDAFPVGCYLDDLSPGPVPWHWHEELELLQVQTGSVQLSAAGLQLTLGPGEGAFLNSGVTHRVARLGDGACVVPNLVFLPRLVGGGAGSVFWQNYLQPLLADPRRACVPLRPDGGWQSEALAAFAAGWQAMDRAAPGYEFRVRAALSEVVFALSAHASAGDAPPAHAVRGAARAKVMLQFIHDHYAEPLRVADIAASAAVSVSECLRCFHEALGETPNQYLRRHRVERAAELLCATALPVTEIAAQCGFQDPGYFARTFRQLYGCAPAAYRRSAAMTGRLK</sequence>
<dbReference type="InterPro" id="IPR009057">
    <property type="entry name" value="Homeodomain-like_sf"/>
</dbReference>
<dbReference type="Pfam" id="PF02311">
    <property type="entry name" value="AraC_binding"/>
    <property type="match status" value="1"/>
</dbReference>
<dbReference type="PROSITE" id="PS01124">
    <property type="entry name" value="HTH_ARAC_FAMILY_2"/>
    <property type="match status" value="1"/>
</dbReference>
<reference evidence="5" key="1">
    <citation type="journal article" date="2021" name="PeerJ">
        <title>Extensive microbial diversity within the chicken gut microbiome revealed by metagenomics and culture.</title>
        <authorList>
            <person name="Gilroy R."/>
            <person name="Ravi A."/>
            <person name="Getino M."/>
            <person name="Pursley I."/>
            <person name="Horton D.L."/>
            <person name="Alikhan N.F."/>
            <person name="Baker D."/>
            <person name="Gharbi K."/>
            <person name="Hall N."/>
            <person name="Watson M."/>
            <person name="Adriaenssens E.M."/>
            <person name="Foster-Nyarko E."/>
            <person name="Jarju S."/>
            <person name="Secka A."/>
            <person name="Antonio M."/>
            <person name="Oren A."/>
            <person name="Chaudhuri R.R."/>
            <person name="La Ragione R."/>
            <person name="Hildebrand F."/>
            <person name="Pallen M.J."/>
        </authorList>
    </citation>
    <scope>NUCLEOTIDE SEQUENCE</scope>
    <source>
        <strain evidence="5">ChiBcec8-13705</strain>
    </source>
</reference>
<comment type="caution">
    <text evidence="5">The sequence shown here is derived from an EMBL/GenBank/DDBJ whole genome shotgun (WGS) entry which is preliminary data.</text>
</comment>
<feature type="domain" description="HTH araC/xylS-type" evidence="4">
    <location>
        <begin position="196"/>
        <end position="294"/>
    </location>
</feature>
<dbReference type="SUPFAM" id="SSF46689">
    <property type="entry name" value="Homeodomain-like"/>
    <property type="match status" value="2"/>
</dbReference>
<evidence type="ECO:0000313" key="6">
    <source>
        <dbReference type="Proteomes" id="UP000886803"/>
    </source>
</evidence>
<accession>A0A9D2M662</accession>
<evidence type="ECO:0000259" key="4">
    <source>
        <dbReference type="PROSITE" id="PS01124"/>
    </source>
</evidence>
<keyword evidence="3" id="KW-0804">Transcription</keyword>
<keyword evidence="2" id="KW-0238">DNA-binding</keyword>
<dbReference type="InterPro" id="IPR050204">
    <property type="entry name" value="AraC_XylS_family_regulators"/>
</dbReference>
<organism evidence="5 6">
    <name type="scientific">Candidatus Gemmiger avicola</name>
    <dbReference type="NCBI Taxonomy" id="2838605"/>
    <lineage>
        <taxon>Bacteria</taxon>
        <taxon>Bacillati</taxon>
        <taxon>Bacillota</taxon>
        <taxon>Clostridia</taxon>
        <taxon>Eubacteriales</taxon>
        <taxon>Gemmiger</taxon>
    </lineage>
</organism>
<dbReference type="InterPro" id="IPR020449">
    <property type="entry name" value="Tscrpt_reg_AraC-type_HTH"/>
</dbReference>
<dbReference type="EMBL" id="DWYG01000111">
    <property type="protein sequence ID" value="HJB42176.1"/>
    <property type="molecule type" value="Genomic_DNA"/>
</dbReference>
<dbReference type="Gene3D" id="1.10.10.60">
    <property type="entry name" value="Homeodomain-like"/>
    <property type="match status" value="2"/>
</dbReference>
<evidence type="ECO:0000313" key="5">
    <source>
        <dbReference type="EMBL" id="HJB42176.1"/>
    </source>
</evidence>
<keyword evidence="1" id="KW-0805">Transcription regulation</keyword>
<dbReference type="Proteomes" id="UP000886803">
    <property type="component" value="Unassembled WGS sequence"/>
</dbReference>
<gene>
    <name evidence="5" type="ORF">H9945_06725</name>
</gene>
<dbReference type="GO" id="GO:0043565">
    <property type="term" value="F:sequence-specific DNA binding"/>
    <property type="evidence" value="ECO:0007669"/>
    <property type="project" value="InterPro"/>
</dbReference>
<dbReference type="PROSITE" id="PS00041">
    <property type="entry name" value="HTH_ARAC_FAMILY_1"/>
    <property type="match status" value="1"/>
</dbReference>
<dbReference type="Pfam" id="PF12833">
    <property type="entry name" value="HTH_18"/>
    <property type="match status" value="1"/>
</dbReference>
<name>A0A9D2M662_9FIRM</name>
<dbReference type="SMART" id="SM00342">
    <property type="entry name" value="HTH_ARAC"/>
    <property type="match status" value="1"/>
</dbReference>
<reference evidence="5" key="2">
    <citation type="submission" date="2021-04" db="EMBL/GenBank/DDBJ databases">
        <authorList>
            <person name="Gilroy R."/>
        </authorList>
    </citation>
    <scope>NUCLEOTIDE SEQUENCE</scope>
    <source>
        <strain evidence="5">ChiBcec8-13705</strain>
    </source>
</reference>
<dbReference type="AlphaFoldDB" id="A0A9D2M662"/>
<dbReference type="InterPro" id="IPR003313">
    <property type="entry name" value="AraC-bd"/>
</dbReference>
<dbReference type="CDD" id="cd02208">
    <property type="entry name" value="cupin_RmlC-like"/>
    <property type="match status" value="1"/>
</dbReference>
<evidence type="ECO:0000256" key="2">
    <source>
        <dbReference type="ARBA" id="ARBA00023125"/>
    </source>
</evidence>
<dbReference type="InterPro" id="IPR018060">
    <property type="entry name" value="HTH_AraC"/>
</dbReference>
<dbReference type="InterPro" id="IPR014710">
    <property type="entry name" value="RmlC-like_jellyroll"/>
</dbReference>
<proteinExistence type="predicted"/>
<protein>
    <submittedName>
        <fullName evidence="5">AraC family transcriptional regulator</fullName>
    </submittedName>
</protein>
<dbReference type="PRINTS" id="PR00032">
    <property type="entry name" value="HTHARAC"/>
</dbReference>
<dbReference type="InterPro" id="IPR018062">
    <property type="entry name" value="HTH_AraC-typ_CS"/>
</dbReference>
<dbReference type="PANTHER" id="PTHR46796">
    <property type="entry name" value="HTH-TYPE TRANSCRIPTIONAL ACTIVATOR RHAS-RELATED"/>
    <property type="match status" value="1"/>
</dbReference>
<dbReference type="GO" id="GO:0003700">
    <property type="term" value="F:DNA-binding transcription factor activity"/>
    <property type="evidence" value="ECO:0007669"/>
    <property type="project" value="InterPro"/>
</dbReference>
<evidence type="ECO:0000256" key="1">
    <source>
        <dbReference type="ARBA" id="ARBA00023015"/>
    </source>
</evidence>
<dbReference type="Gene3D" id="2.60.120.10">
    <property type="entry name" value="Jelly Rolls"/>
    <property type="match status" value="1"/>
</dbReference>
<dbReference type="SUPFAM" id="SSF51182">
    <property type="entry name" value="RmlC-like cupins"/>
    <property type="match status" value="1"/>
</dbReference>
<evidence type="ECO:0000256" key="3">
    <source>
        <dbReference type="ARBA" id="ARBA00023163"/>
    </source>
</evidence>
<dbReference type="InterPro" id="IPR011051">
    <property type="entry name" value="RmlC_Cupin_sf"/>
</dbReference>